<dbReference type="AlphaFoldDB" id="A0A2P5FZ74"/>
<protein>
    <submittedName>
        <fullName evidence="2">Uncharacterized protein</fullName>
    </submittedName>
</protein>
<sequence>MKSLFIFLISPSVSSNRPPRGLCHQLLLLSPLSLRRSKTHLANRLEIAEEPVEPIGSRWQCKSRISQLGLLDSSSPRNTRKSRRRSEIEVKEEKDLGFIEDIEKPRKMHHIIR</sequence>
<feature type="non-terminal residue" evidence="2">
    <location>
        <position position="113"/>
    </location>
</feature>
<dbReference type="InParanoid" id="A0A2P5FZ74"/>
<accession>A0A2P5FZ74</accession>
<gene>
    <name evidence="2" type="ORF">TorRG33x02_011470</name>
</gene>
<feature type="region of interest" description="Disordered" evidence="1">
    <location>
        <begin position="70"/>
        <end position="90"/>
    </location>
</feature>
<dbReference type="EMBL" id="JXTC01000003">
    <property type="protein sequence ID" value="POO03086.1"/>
    <property type="molecule type" value="Genomic_DNA"/>
</dbReference>
<proteinExistence type="predicted"/>
<organism evidence="2 3">
    <name type="scientific">Trema orientale</name>
    <name type="common">Charcoal tree</name>
    <name type="synonym">Celtis orientalis</name>
    <dbReference type="NCBI Taxonomy" id="63057"/>
    <lineage>
        <taxon>Eukaryota</taxon>
        <taxon>Viridiplantae</taxon>
        <taxon>Streptophyta</taxon>
        <taxon>Embryophyta</taxon>
        <taxon>Tracheophyta</taxon>
        <taxon>Spermatophyta</taxon>
        <taxon>Magnoliopsida</taxon>
        <taxon>eudicotyledons</taxon>
        <taxon>Gunneridae</taxon>
        <taxon>Pentapetalae</taxon>
        <taxon>rosids</taxon>
        <taxon>fabids</taxon>
        <taxon>Rosales</taxon>
        <taxon>Cannabaceae</taxon>
        <taxon>Trema</taxon>
    </lineage>
</organism>
<evidence type="ECO:0000313" key="3">
    <source>
        <dbReference type="Proteomes" id="UP000237000"/>
    </source>
</evidence>
<dbReference type="OrthoDB" id="783438at2759"/>
<evidence type="ECO:0000313" key="2">
    <source>
        <dbReference type="EMBL" id="POO03086.1"/>
    </source>
</evidence>
<evidence type="ECO:0000256" key="1">
    <source>
        <dbReference type="SAM" id="MobiDB-lite"/>
    </source>
</evidence>
<dbReference type="STRING" id="63057.A0A2P5FZ74"/>
<reference evidence="3" key="1">
    <citation type="submission" date="2016-06" db="EMBL/GenBank/DDBJ databases">
        <title>Parallel loss of symbiosis genes in relatives of nitrogen-fixing non-legume Parasponia.</title>
        <authorList>
            <person name="Van Velzen R."/>
            <person name="Holmer R."/>
            <person name="Bu F."/>
            <person name="Rutten L."/>
            <person name="Van Zeijl A."/>
            <person name="Liu W."/>
            <person name="Santuari L."/>
            <person name="Cao Q."/>
            <person name="Sharma T."/>
            <person name="Shen D."/>
            <person name="Roswanjaya Y."/>
            <person name="Wardhani T."/>
            <person name="Kalhor M.S."/>
            <person name="Jansen J."/>
            <person name="Van den Hoogen J."/>
            <person name="Gungor B."/>
            <person name="Hartog M."/>
            <person name="Hontelez J."/>
            <person name="Verver J."/>
            <person name="Yang W.-C."/>
            <person name="Schijlen E."/>
            <person name="Repin R."/>
            <person name="Schilthuizen M."/>
            <person name="Schranz E."/>
            <person name="Heidstra R."/>
            <person name="Miyata K."/>
            <person name="Fedorova E."/>
            <person name="Kohlen W."/>
            <person name="Bisseling T."/>
            <person name="Smit S."/>
            <person name="Geurts R."/>
        </authorList>
    </citation>
    <scope>NUCLEOTIDE SEQUENCE [LARGE SCALE GENOMIC DNA]</scope>
    <source>
        <strain evidence="3">cv. RG33-2</strain>
    </source>
</reference>
<keyword evidence="3" id="KW-1185">Reference proteome</keyword>
<dbReference type="Proteomes" id="UP000237000">
    <property type="component" value="Unassembled WGS sequence"/>
</dbReference>
<name>A0A2P5FZ74_TREOI</name>
<comment type="caution">
    <text evidence="2">The sequence shown here is derived from an EMBL/GenBank/DDBJ whole genome shotgun (WGS) entry which is preliminary data.</text>
</comment>